<dbReference type="EMBL" id="CM045761">
    <property type="protein sequence ID" value="KAI8013096.1"/>
    <property type="molecule type" value="Genomic_DNA"/>
</dbReference>
<accession>A0ACC0HIW8</accession>
<dbReference type="Proteomes" id="UP001060215">
    <property type="component" value="Chromosome 4"/>
</dbReference>
<keyword evidence="2" id="KW-1185">Reference proteome</keyword>
<proteinExistence type="predicted"/>
<protein>
    <submittedName>
        <fullName evidence="1">Anaphase-promoting complex subunit 4</fullName>
    </submittedName>
</protein>
<sequence length="255" mass="28905">MSWKRSVALLPETMKRVKELVQFGGFLDTGYLQRTLGKEFQQMESCFKQAFEVPFTTISKKILFEDLLTCFDCIFTKICVLKFSYISIILPASEVVTTYRTHEQRLVDYISFRIPEDSFSNIRNCIGIARGFMHDLSKGKEGNVSIEVAFESQIILLLNESTTSSESSSNGCMMIVQASDLPFVSISRSTGLNRWNLHELKMENEKVQNIPHFVVAPLALDLLKNGYCRLKYICNKEGLKASSIALTALAEYTSE</sequence>
<gene>
    <name evidence="1" type="ORF">LOK49_LG05G00234</name>
</gene>
<evidence type="ECO:0000313" key="2">
    <source>
        <dbReference type="Proteomes" id="UP001060215"/>
    </source>
</evidence>
<evidence type="ECO:0000313" key="1">
    <source>
        <dbReference type="EMBL" id="KAI8013096.1"/>
    </source>
</evidence>
<organism evidence="1 2">
    <name type="scientific">Camellia lanceoleosa</name>
    <dbReference type="NCBI Taxonomy" id="1840588"/>
    <lineage>
        <taxon>Eukaryota</taxon>
        <taxon>Viridiplantae</taxon>
        <taxon>Streptophyta</taxon>
        <taxon>Embryophyta</taxon>
        <taxon>Tracheophyta</taxon>
        <taxon>Spermatophyta</taxon>
        <taxon>Magnoliopsida</taxon>
        <taxon>eudicotyledons</taxon>
        <taxon>Gunneridae</taxon>
        <taxon>Pentapetalae</taxon>
        <taxon>asterids</taxon>
        <taxon>Ericales</taxon>
        <taxon>Theaceae</taxon>
        <taxon>Camellia</taxon>
    </lineage>
</organism>
<reference evidence="1 2" key="1">
    <citation type="journal article" date="2022" name="Plant J.">
        <title>Chromosome-level genome of Camellia lanceoleosa provides a valuable resource for understanding genome evolution and self-incompatibility.</title>
        <authorList>
            <person name="Gong W."/>
            <person name="Xiao S."/>
            <person name="Wang L."/>
            <person name="Liao Z."/>
            <person name="Chang Y."/>
            <person name="Mo W."/>
            <person name="Hu G."/>
            <person name="Li W."/>
            <person name="Zhao G."/>
            <person name="Zhu H."/>
            <person name="Hu X."/>
            <person name="Ji K."/>
            <person name="Xiang X."/>
            <person name="Song Q."/>
            <person name="Yuan D."/>
            <person name="Jin S."/>
            <person name="Zhang L."/>
        </authorList>
    </citation>
    <scope>NUCLEOTIDE SEQUENCE [LARGE SCALE GENOMIC DNA]</scope>
    <source>
        <strain evidence="1">SQ_2022a</strain>
    </source>
</reference>
<comment type="caution">
    <text evidence="1">The sequence shown here is derived from an EMBL/GenBank/DDBJ whole genome shotgun (WGS) entry which is preliminary data.</text>
</comment>
<name>A0ACC0HIW8_9ERIC</name>